<comment type="catalytic activity">
    <reaction evidence="9">
        <text>L-seryl-[protein] + ATP = O-phospho-L-seryl-[protein] + ADP + H(+)</text>
        <dbReference type="Rhea" id="RHEA:17989"/>
        <dbReference type="Rhea" id="RHEA-COMP:9863"/>
        <dbReference type="Rhea" id="RHEA-COMP:11604"/>
        <dbReference type="ChEBI" id="CHEBI:15378"/>
        <dbReference type="ChEBI" id="CHEBI:29999"/>
        <dbReference type="ChEBI" id="CHEBI:30616"/>
        <dbReference type="ChEBI" id="CHEBI:83421"/>
        <dbReference type="ChEBI" id="CHEBI:456216"/>
        <dbReference type="EC" id="2.7.11.1"/>
    </reaction>
</comment>
<comment type="catalytic activity">
    <reaction evidence="8">
        <text>L-threonyl-[protein] + ATP = O-phospho-L-threonyl-[protein] + ADP + H(+)</text>
        <dbReference type="Rhea" id="RHEA:46608"/>
        <dbReference type="Rhea" id="RHEA-COMP:11060"/>
        <dbReference type="Rhea" id="RHEA-COMP:11605"/>
        <dbReference type="ChEBI" id="CHEBI:15378"/>
        <dbReference type="ChEBI" id="CHEBI:30013"/>
        <dbReference type="ChEBI" id="CHEBI:30616"/>
        <dbReference type="ChEBI" id="CHEBI:61977"/>
        <dbReference type="ChEBI" id="CHEBI:456216"/>
        <dbReference type="EC" id="2.7.11.1"/>
    </reaction>
</comment>
<evidence type="ECO:0000256" key="7">
    <source>
        <dbReference type="ARBA" id="ARBA00023180"/>
    </source>
</evidence>
<evidence type="ECO:0000256" key="2">
    <source>
        <dbReference type="ARBA" id="ARBA00012513"/>
    </source>
</evidence>
<gene>
    <name evidence="14" type="ORF">SLEP1_g56951</name>
</gene>
<dbReference type="PANTHER" id="PTHR33138:SF11">
    <property type="entry name" value="KINASE-LIKE PROTEIN"/>
    <property type="match status" value="1"/>
</dbReference>
<evidence type="ECO:0000313" key="15">
    <source>
        <dbReference type="Proteomes" id="UP001054252"/>
    </source>
</evidence>
<evidence type="ECO:0000256" key="10">
    <source>
        <dbReference type="SAM" id="MobiDB-lite"/>
    </source>
</evidence>
<accession>A0AAV5ML45</accession>
<dbReference type="PANTHER" id="PTHR33138">
    <property type="entry name" value="OS01G0690200 PROTEIN"/>
    <property type="match status" value="1"/>
</dbReference>
<evidence type="ECO:0000256" key="4">
    <source>
        <dbReference type="ARBA" id="ARBA00022729"/>
    </source>
</evidence>
<reference evidence="14 15" key="1">
    <citation type="journal article" date="2021" name="Commun. Biol.">
        <title>The genome of Shorea leprosula (Dipterocarpaceae) highlights the ecological relevance of drought in aseasonal tropical rainforests.</title>
        <authorList>
            <person name="Ng K.K.S."/>
            <person name="Kobayashi M.J."/>
            <person name="Fawcett J.A."/>
            <person name="Hatakeyama M."/>
            <person name="Paape T."/>
            <person name="Ng C.H."/>
            <person name="Ang C.C."/>
            <person name="Tnah L.H."/>
            <person name="Lee C.T."/>
            <person name="Nishiyama T."/>
            <person name="Sese J."/>
            <person name="O'Brien M.J."/>
            <person name="Copetti D."/>
            <person name="Mohd Noor M.I."/>
            <person name="Ong R.C."/>
            <person name="Putra M."/>
            <person name="Sireger I.Z."/>
            <person name="Indrioko S."/>
            <person name="Kosugi Y."/>
            <person name="Izuno A."/>
            <person name="Isagi Y."/>
            <person name="Lee S.L."/>
            <person name="Shimizu K.K."/>
        </authorList>
    </citation>
    <scope>NUCLEOTIDE SEQUENCE [LARGE SCALE GENOMIC DNA]</scope>
    <source>
        <strain evidence="14">214</strain>
    </source>
</reference>
<dbReference type="Proteomes" id="UP001054252">
    <property type="component" value="Unassembled WGS sequence"/>
</dbReference>
<feature type="domain" description="Wall-associated receptor kinase C-terminal" evidence="13">
    <location>
        <begin position="159"/>
        <end position="229"/>
    </location>
</feature>
<dbReference type="GO" id="GO:0004674">
    <property type="term" value="F:protein serine/threonine kinase activity"/>
    <property type="evidence" value="ECO:0007669"/>
    <property type="project" value="UniProtKB-KW"/>
</dbReference>
<evidence type="ECO:0000256" key="9">
    <source>
        <dbReference type="ARBA" id="ARBA00048679"/>
    </source>
</evidence>
<keyword evidence="6" id="KW-0472">Membrane</keyword>
<evidence type="ECO:0000256" key="8">
    <source>
        <dbReference type="ARBA" id="ARBA00047899"/>
    </source>
</evidence>
<evidence type="ECO:0000256" key="1">
    <source>
        <dbReference type="ARBA" id="ARBA00004167"/>
    </source>
</evidence>
<keyword evidence="4 11" id="KW-0732">Signal</keyword>
<evidence type="ECO:0000313" key="14">
    <source>
        <dbReference type="EMBL" id="GKV50239.1"/>
    </source>
</evidence>
<feature type="signal peptide" evidence="11">
    <location>
        <begin position="1"/>
        <end position="22"/>
    </location>
</feature>
<evidence type="ECO:0000256" key="11">
    <source>
        <dbReference type="SAM" id="SignalP"/>
    </source>
</evidence>
<evidence type="ECO:0000256" key="5">
    <source>
        <dbReference type="ARBA" id="ARBA00022989"/>
    </source>
</evidence>
<protein>
    <recommendedName>
        <fullName evidence="2">non-specific serine/threonine protein kinase</fullName>
        <ecNumber evidence="2">2.7.11.1</ecNumber>
    </recommendedName>
</protein>
<keyword evidence="3" id="KW-0812">Transmembrane</keyword>
<comment type="subcellular location">
    <subcellularLocation>
        <location evidence="1">Membrane</location>
        <topology evidence="1">Single-pass membrane protein</topology>
    </subcellularLocation>
</comment>
<evidence type="ECO:0000256" key="6">
    <source>
        <dbReference type="ARBA" id="ARBA00023136"/>
    </source>
</evidence>
<keyword evidence="7" id="KW-0325">Glycoprotein</keyword>
<dbReference type="AlphaFoldDB" id="A0AAV5ML45"/>
<evidence type="ECO:0000259" key="13">
    <source>
        <dbReference type="Pfam" id="PF14380"/>
    </source>
</evidence>
<dbReference type="EMBL" id="BPVZ01000350">
    <property type="protein sequence ID" value="GKV50239.1"/>
    <property type="molecule type" value="Genomic_DNA"/>
</dbReference>
<dbReference type="GO" id="GO:0030247">
    <property type="term" value="F:polysaccharide binding"/>
    <property type="evidence" value="ECO:0007669"/>
    <property type="project" value="InterPro"/>
</dbReference>
<keyword evidence="15" id="KW-1185">Reference proteome</keyword>
<dbReference type="GO" id="GO:0016020">
    <property type="term" value="C:membrane"/>
    <property type="evidence" value="ECO:0007669"/>
    <property type="project" value="UniProtKB-SubCell"/>
</dbReference>
<evidence type="ECO:0000256" key="3">
    <source>
        <dbReference type="ARBA" id="ARBA00022692"/>
    </source>
</evidence>
<sequence>MNYFLLFVMILLVISEIPFSSSSPELYEICSNQFSCGNVHAGFPFWGGDRGRPECGHPRLQLHCENDNTAILEIFGVRYQVLEFNQEAKRLKIARESGVCPNITLDATIFVSPDYVNLTLLNDCPAVHFPFEYFSCSLNGVKCRKVYLLLPGLPVPIGCSANATVMVPKPKPFPTGEDMWKEIGQALITGFEVEWRVDDEGYCQKCIASEGKCGINPWNETETVCYCQEQSSSEQECLPLPPLPSLPARPPSNADEHGKYLMSRHSYSIE</sequence>
<dbReference type="InterPro" id="IPR025287">
    <property type="entry name" value="WAK_GUB"/>
</dbReference>
<comment type="caution">
    <text evidence="14">The sequence shown here is derived from an EMBL/GenBank/DDBJ whole genome shotgun (WGS) entry which is preliminary data.</text>
</comment>
<name>A0AAV5ML45_9ROSI</name>
<dbReference type="Pfam" id="PF14380">
    <property type="entry name" value="WAK_assoc"/>
    <property type="match status" value="1"/>
</dbReference>
<feature type="region of interest" description="Disordered" evidence="10">
    <location>
        <begin position="239"/>
        <end position="270"/>
    </location>
</feature>
<feature type="chain" id="PRO_5043551540" description="non-specific serine/threonine protein kinase" evidence="11">
    <location>
        <begin position="23"/>
        <end position="270"/>
    </location>
</feature>
<proteinExistence type="predicted"/>
<feature type="compositionally biased region" description="Pro residues" evidence="10">
    <location>
        <begin position="239"/>
        <end position="250"/>
    </location>
</feature>
<feature type="domain" description="Wall-associated receptor kinase galacturonan-binding" evidence="12">
    <location>
        <begin position="30"/>
        <end position="95"/>
    </location>
</feature>
<dbReference type="InterPro" id="IPR032872">
    <property type="entry name" value="WAK_assoc_C"/>
</dbReference>
<dbReference type="Pfam" id="PF13947">
    <property type="entry name" value="GUB_WAK_bind"/>
    <property type="match status" value="1"/>
</dbReference>
<dbReference type="EC" id="2.7.11.1" evidence="2"/>
<organism evidence="14 15">
    <name type="scientific">Rubroshorea leprosula</name>
    <dbReference type="NCBI Taxonomy" id="152421"/>
    <lineage>
        <taxon>Eukaryota</taxon>
        <taxon>Viridiplantae</taxon>
        <taxon>Streptophyta</taxon>
        <taxon>Embryophyta</taxon>
        <taxon>Tracheophyta</taxon>
        <taxon>Spermatophyta</taxon>
        <taxon>Magnoliopsida</taxon>
        <taxon>eudicotyledons</taxon>
        <taxon>Gunneridae</taxon>
        <taxon>Pentapetalae</taxon>
        <taxon>rosids</taxon>
        <taxon>malvids</taxon>
        <taxon>Malvales</taxon>
        <taxon>Dipterocarpaceae</taxon>
        <taxon>Rubroshorea</taxon>
    </lineage>
</organism>
<keyword evidence="5" id="KW-1133">Transmembrane helix</keyword>
<evidence type="ECO:0000259" key="12">
    <source>
        <dbReference type="Pfam" id="PF13947"/>
    </source>
</evidence>